<evidence type="ECO:0000313" key="2">
    <source>
        <dbReference type="Proteomes" id="UP000273140"/>
    </source>
</evidence>
<organism evidence="1 2">
    <name type="scientific">Pseudomonas syringae pv. actinidiae</name>
    <dbReference type="NCBI Taxonomy" id="103796"/>
    <lineage>
        <taxon>Bacteria</taxon>
        <taxon>Pseudomonadati</taxon>
        <taxon>Pseudomonadota</taxon>
        <taxon>Gammaproteobacteria</taxon>
        <taxon>Pseudomonadales</taxon>
        <taxon>Pseudomonadaceae</taxon>
        <taxon>Pseudomonas</taxon>
        <taxon>Pseudomonas syringae</taxon>
    </lineage>
</organism>
<dbReference type="RefSeq" id="WP_017702826.1">
    <property type="nucleotide sequence ID" value="NZ_RBRB01000203.1"/>
</dbReference>
<proteinExistence type="predicted"/>
<accession>A0A3M4KT82</accession>
<sequence length="138" mass="15414">MQIGEREAVILERGKLRLMASGDWLTRDDLYALMTHIADGPTLDIDGMLRDGMLFSIEWEGVHYFPRYAVSATDHSYVESLQMIIRILEPQKSAWGMAFWLGSTDSLLGGRQPKDVLAVDPEAVMEAAKSEICGLMHG</sequence>
<reference evidence="1 2" key="1">
    <citation type="submission" date="2018-08" db="EMBL/GenBank/DDBJ databases">
        <title>Recombination of ecologically and evolutionarily significant loci maintains genetic cohesion in the Pseudomonas syringae species complex.</title>
        <authorList>
            <person name="Dillon M."/>
            <person name="Thakur S."/>
            <person name="Almeida R.N.D."/>
            <person name="Weir B.S."/>
            <person name="Guttman D.S."/>
        </authorList>
    </citation>
    <scope>NUCLEOTIDE SEQUENCE [LARGE SCALE GENOMIC DNA]</scope>
    <source>
        <strain evidence="1 2">ICMP 19074</strain>
    </source>
</reference>
<evidence type="ECO:0008006" key="3">
    <source>
        <dbReference type="Google" id="ProtNLM"/>
    </source>
</evidence>
<dbReference type="AlphaFoldDB" id="A0A3M4KT82"/>
<gene>
    <name evidence="1" type="ORF">ALQ07_200107</name>
</gene>
<comment type="caution">
    <text evidence="1">The sequence shown here is derived from an EMBL/GenBank/DDBJ whole genome shotgun (WGS) entry which is preliminary data.</text>
</comment>
<name>A0A3M4KT82_PSESF</name>
<evidence type="ECO:0000313" key="1">
    <source>
        <dbReference type="EMBL" id="RMQ32436.1"/>
    </source>
</evidence>
<dbReference type="EMBL" id="RBRB01000203">
    <property type="protein sequence ID" value="RMQ32436.1"/>
    <property type="molecule type" value="Genomic_DNA"/>
</dbReference>
<dbReference type="Proteomes" id="UP000273140">
    <property type="component" value="Unassembled WGS sequence"/>
</dbReference>
<protein>
    <recommendedName>
        <fullName evidence="3">Antitoxin Xre/MbcA/ParS-like toxin-binding domain-containing protein</fullName>
    </recommendedName>
</protein>